<dbReference type="Proteomes" id="UP000184603">
    <property type="component" value="Unassembled WGS sequence"/>
</dbReference>
<dbReference type="Pfam" id="PF00589">
    <property type="entry name" value="Phage_integrase"/>
    <property type="match status" value="1"/>
</dbReference>
<evidence type="ECO:0000259" key="7">
    <source>
        <dbReference type="PROSITE" id="PS51900"/>
    </source>
</evidence>
<dbReference type="InterPro" id="IPR002104">
    <property type="entry name" value="Integrase_catalytic"/>
</dbReference>
<keyword evidence="9" id="KW-1185">Reference proteome</keyword>
<dbReference type="CDD" id="cd00801">
    <property type="entry name" value="INT_P4_C"/>
    <property type="match status" value="1"/>
</dbReference>
<keyword evidence="3 5" id="KW-0238">DNA-binding</keyword>
<evidence type="ECO:0000256" key="3">
    <source>
        <dbReference type="ARBA" id="ARBA00023125"/>
    </source>
</evidence>
<dbReference type="GO" id="GO:0003677">
    <property type="term" value="F:DNA binding"/>
    <property type="evidence" value="ECO:0007669"/>
    <property type="project" value="UniProtKB-UniRule"/>
</dbReference>
<dbReference type="OrthoDB" id="9775880at2"/>
<keyword evidence="4" id="KW-0233">DNA recombination</keyword>
<dbReference type="PROSITE" id="PS51900">
    <property type="entry name" value="CB"/>
    <property type="match status" value="1"/>
</dbReference>
<dbReference type="InterPro" id="IPR050808">
    <property type="entry name" value="Phage_Integrase"/>
</dbReference>
<dbReference type="InterPro" id="IPR038488">
    <property type="entry name" value="Integrase_DNA-bd_sf"/>
</dbReference>
<dbReference type="PANTHER" id="PTHR30629">
    <property type="entry name" value="PROPHAGE INTEGRASE"/>
    <property type="match status" value="1"/>
</dbReference>
<feature type="domain" description="Core-binding (CB)" evidence="7">
    <location>
        <begin position="98"/>
        <end position="177"/>
    </location>
</feature>
<dbReference type="InterPro" id="IPR053876">
    <property type="entry name" value="Phage_int_M"/>
</dbReference>
<sequence length="393" mass="45632">MGRLTVQEVNNVKPSTIPRKLTDGGGLYLYVNGTGKYWRFDYRYLNKRKTLSLGVYPEITLKMARERHWEARKRLAEGVDPGYERKIEKIGRLRAQENSFSKLAWEWFGRQHWTEGHARTVRSRLENNVIPWLGDRPVNEITPREILLVCRRIENRGAYETAHRMKSICSQVFRYCVALGLCESDPCRDLQNALIPSVSKNMATITDPKQVGGLMRAIDGYQGNNVTKFGLQLAPLVFVRPGELRHAEWSEIDYTQSMWKIPAEKMKMRQTHLVPLSQQVIQIIRDLEPLTGRGKYLFPSIRSISRPMSDNTLLSALRRLGYLNNEMTVHGFRGMASTLLHEAGWDSKVIERQLAHTDRNSVRAAYNHAEYLPERRRMMQDWANYLDQLKGDW</sequence>
<dbReference type="Gene3D" id="1.10.443.10">
    <property type="entry name" value="Intergrase catalytic core"/>
    <property type="match status" value="1"/>
</dbReference>
<dbReference type="PROSITE" id="PS51898">
    <property type="entry name" value="TYR_RECOMBINASE"/>
    <property type="match status" value="1"/>
</dbReference>
<dbReference type="GO" id="GO:0015074">
    <property type="term" value="P:DNA integration"/>
    <property type="evidence" value="ECO:0007669"/>
    <property type="project" value="UniProtKB-KW"/>
</dbReference>
<protein>
    <submittedName>
        <fullName evidence="8">Integrase</fullName>
    </submittedName>
</protein>
<dbReference type="InterPro" id="IPR011010">
    <property type="entry name" value="DNA_brk_join_enz"/>
</dbReference>
<evidence type="ECO:0000256" key="1">
    <source>
        <dbReference type="ARBA" id="ARBA00008857"/>
    </source>
</evidence>
<proteinExistence type="inferred from homology"/>
<keyword evidence="2" id="KW-0229">DNA integration</keyword>
<dbReference type="Pfam" id="PF13356">
    <property type="entry name" value="Arm-DNA-bind_3"/>
    <property type="match status" value="1"/>
</dbReference>
<name>A0A1M7YCV4_9BACT</name>
<gene>
    <name evidence="8" type="ORF">SAMN02745220_03427</name>
</gene>
<dbReference type="Pfam" id="PF22022">
    <property type="entry name" value="Phage_int_M"/>
    <property type="match status" value="1"/>
</dbReference>
<dbReference type="Gene3D" id="3.30.160.390">
    <property type="entry name" value="Integrase, DNA-binding domain"/>
    <property type="match status" value="1"/>
</dbReference>
<dbReference type="Gene3D" id="1.10.150.130">
    <property type="match status" value="1"/>
</dbReference>
<dbReference type="EMBL" id="FRFE01000018">
    <property type="protein sequence ID" value="SHO50421.1"/>
    <property type="molecule type" value="Genomic_DNA"/>
</dbReference>
<dbReference type="AlphaFoldDB" id="A0A1M7YCV4"/>
<dbReference type="InterPro" id="IPR013762">
    <property type="entry name" value="Integrase-like_cat_sf"/>
</dbReference>
<evidence type="ECO:0000256" key="4">
    <source>
        <dbReference type="ARBA" id="ARBA00023172"/>
    </source>
</evidence>
<dbReference type="InterPro" id="IPR025166">
    <property type="entry name" value="Integrase_DNA_bind_dom"/>
</dbReference>
<dbReference type="InterPro" id="IPR010998">
    <property type="entry name" value="Integrase_recombinase_N"/>
</dbReference>
<accession>A0A1M7YCV4</accession>
<evidence type="ECO:0000313" key="9">
    <source>
        <dbReference type="Proteomes" id="UP000184603"/>
    </source>
</evidence>
<dbReference type="GO" id="GO:0006310">
    <property type="term" value="P:DNA recombination"/>
    <property type="evidence" value="ECO:0007669"/>
    <property type="project" value="UniProtKB-KW"/>
</dbReference>
<evidence type="ECO:0000256" key="5">
    <source>
        <dbReference type="PROSITE-ProRule" id="PRU01248"/>
    </source>
</evidence>
<dbReference type="STRING" id="1121416.SAMN02745220_03427"/>
<dbReference type="SUPFAM" id="SSF56349">
    <property type="entry name" value="DNA breaking-rejoining enzymes"/>
    <property type="match status" value="1"/>
</dbReference>
<evidence type="ECO:0000256" key="2">
    <source>
        <dbReference type="ARBA" id="ARBA00022908"/>
    </source>
</evidence>
<comment type="similarity">
    <text evidence="1">Belongs to the 'phage' integrase family.</text>
</comment>
<dbReference type="InterPro" id="IPR044068">
    <property type="entry name" value="CB"/>
</dbReference>
<dbReference type="RefSeq" id="WP_073614887.1">
    <property type="nucleotide sequence ID" value="NZ_FRFE01000018.1"/>
</dbReference>
<dbReference type="PANTHER" id="PTHR30629:SF2">
    <property type="entry name" value="PROPHAGE INTEGRASE INTS-RELATED"/>
    <property type="match status" value="1"/>
</dbReference>
<evidence type="ECO:0000313" key="8">
    <source>
        <dbReference type="EMBL" id="SHO50421.1"/>
    </source>
</evidence>
<feature type="domain" description="Tyr recombinase" evidence="6">
    <location>
        <begin position="200"/>
        <end position="381"/>
    </location>
</feature>
<organism evidence="8 9">
    <name type="scientific">Desulfopila aestuarii DSM 18488</name>
    <dbReference type="NCBI Taxonomy" id="1121416"/>
    <lineage>
        <taxon>Bacteria</taxon>
        <taxon>Pseudomonadati</taxon>
        <taxon>Thermodesulfobacteriota</taxon>
        <taxon>Desulfobulbia</taxon>
        <taxon>Desulfobulbales</taxon>
        <taxon>Desulfocapsaceae</taxon>
        <taxon>Desulfopila</taxon>
    </lineage>
</organism>
<reference evidence="8 9" key="1">
    <citation type="submission" date="2016-12" db="EMBL/GenBank/DDBJ databases">
        <authorList>
            <person name="Song W.-J."/>
            <person name="Kurnit D.M."/>
        </authorList>
    </citation>
    <scope>NUCLEOTIDE SEQUENCE [LARGE SCALE GENOMIC DNA]</scope>
    <source>
        <strain evidence="8 9">DSM 18488</strain>
    </source>
</reference>
<evidence type="ECO:0000259" key="6">
    <source>
        <dbReference type="PROSITE" id="PS51898"/>
    </source>
</evidence>